<sequence length="169" mass="18154">MSRTARRVLAAAIIVLILGCVGALIKPRTDTDLREQAVAEMTDLAPPEWDVSAPTVDGPAGARHTSITWRLHEPPTVADAVQRAKDEGWAPRQCGDQVCLDKGQYFLHFEPIECPPGQTGCGLAVTISWTRPLAAWRALALVVTLVVVAVGLCLLVGRARARDNARDGV</sequence>
<keyword evidence="3" id="KW-1185">Reference proteome</keyword>
<proteinExistence type="predicted"/>
<organism evidence="2 3">
    <name type="scientific">Longispora fulva</name>
    <dbReference type="NCBI Taxonomy" id="619741"/>
    <lineage>
        <taxon>Bacteria</taxon>
        <taxon>Bacillati</taxon>
        <taxon>Actinomycetota</taxon>
        <taxon>Actinomycetes</taxon>
        <taxon>Micromonosporales</taxon>
        <taxon>Micromonosporaceae</taxon>
        <taxon>Longispora</taxon>
    </lineage>
</organism>
<comment type="caution">
    <text evidence="2">The sequence shown here is derived from an EMBL/GenBank/DDBJ whole genome shotgun (WGS) entry which is preliminary data.</text>
</comment>
<feature type="transmembrane region" description="Helical" evidence="1">
    <location>
        <begin position="134"/>
        <end position="156"/>
    </location>
</feature>
<name>A0A8J7KNQ1_9ACTN</name>
<dbReference type="AlphaFoldDB" id="A0A8J7KNQ1"/>
<dbReference type="EMBL" id="JADOUF010000001">
    <property type="protein sequence ID" value="MBG6140496.1"/>
    <property type="molecule type" value="Genomic_DNA"/>
</dbReference>
<gene>
    <name evidence="2" type="ORF">IW245_006690</name>
</gene>
<dbReference type="PROSITE" id="PS51257">
    <property type="entry name" value="PROKAR_LIPOPROTEIN"/>
    <property type="match status" value="1"/>
</dbReference>
<evidence type="ECO:0000313" key="3">
    <source>
        <dbReference type="Proteomes" id="UP000622552"/>
    </source>
</evidence>
<evidence type="ECO:0000256" key="1">
    <source>
        <dbReference type="SAM" id="Phobius"/>
    </source>
</evidence>
<keyword evidence="1" id="KW-0472">Membrane</keyword>
<keyword evidence="1" id="KW-1133">Transmembrane helix</keyword>
<accession>A0A8J7KNQ1</accession>
<dbReference type="Proteomes" id="UP000622552">
    <property type="component" value="Unassembled WGS sequence"/>
</dbReference>
<dbReference type="RefSeq" id="WP_197007033.1">
    <property type="nucleotide sequence ID" value="NZ_BONS01000005.1"/>
</dbReference>
<keyword evidence="1" id="KW-0812">Transmembrane</keyword>
<reference evidence="2" key="1">
    <citation type="submission" date="2020-11" db="EMBL/GenBank/DDBJ databases">
        <title>Sequencing the genomes of 1000 actinobacteria strains.</title>
        <authorList>
            <person name="Klenk H.-P."/>
        </authorList>
    </citation>
    <scope>NUCLEOTIDE SEQUENCE</scope>
    <source>
        <strain evidence="2">DSM 45356</strain>
    </source>
</reference>
<evidence type="ECO:0000313" key="2">
    <source>
        <dbReference type="EMBL" id="MBG6140496.1"/>
    </source>
</evidence>
<protein>
    <submittedName>
        <fullName evidence="2">Uncharacterized protein</fullName>
    </submittedName>
</protein>